<dbReference type="InterPro" id="IPR051647">
    <property type="entry name" value="Mediator_comp_sub12"/>
</dbReference>
<keyword evidence="3" id="KW-1185">Reference proteome</keyword>
<dbReference type="EMBL" id="JBGFUD010002919">
    <property type="protein sequence ID" value="MFH4978159.1"/>
    <property type="molecule type" value="Genomic_DNA"/>
</dbReference>
<evidence type="ECO:0000313" key="2">
    <source>
        <dbReference type="EMBL" id="MFH4978159.1"/>
    </source>
</evidence>
<evidence type="ECO:0000313" key="3">
    <source>
        <dbReference type="Proteomes" id="UP001608902"/>
    </source>
</evidence>
<feature type="region of interest" description="Disordered" evidence="1">
    <location>
        <begin position="1172"/>
        <end position="1211"/>
    </location>
</feature>
<gene>
    <name evidence="2" type="ORF">AB6A40_004868</name>
</gene>
<organism evidence="2 3">
    <name type="scientific">Gnathostoma spinigerum</name>
    <dbReference type="NCBI Taxonomy" id="75299"/>
    <lineage>
        <taxon>Eukaryota</taxon>
        <taxon>Metazoa</taxon>
        <taxon>Ecdysozoa</taxon>
        <taxon>Nematoda</taxon>
        <taxon>Chromadorea</taxon>
        <taxon>Rhabditida</taxon>
        <taxon>Spirurina</taxon>
        <taxon>Gnathostomatomorpha</taxon>
        <taxon>Gnathostomatoidea</taxon>
        <taxon>Gnathostomatidae</taxon>
        <taxon>Gnathostoma</taxon>
    </lineage>
</organism>
<dbReference type="PANTHER" id="PTHR46007">
    <property type="entry name" value="MEDIATOR OF RNA POLYMERASE II TRANSCRIPTION SUBUNIT 12"/>
    <property type="match status" value="1"/>
</dbReference>
<protein>
    <recommendedName>
        <fullName evidence="4">Mediator complex subunit Med12 LCEWAV-domain domain-containing protein</fullName>
    </recommendedName>
</protein>
<proteinExistence type="predicted"/>
<dbReference type="PANTHER" id="PTHR46007:SF11">
    <property type="entry name" value="MEDIATOR OF RNA POLYMERASE II TRANSCRIPTION SUBUNIT 12"/>
    <property type="match status" value="1"/>
</dbReference>
<sequence length="1378" mass="153549">MDQSVRQNLAQFMDSSNTAVKGDFGCQFGMPPESPNQHPLLGPNVTCHERLLIHLPIPQTDEYRSECNQRLLLLHGIGEQREIAKNELKKLARDITKIWTKRIVAEFSFSKPLETRIKKRTNPDQISEILHRFGCQTYYDQVVVCGWCCDNFIAMVSDFAEGHSSVMPTAEGLDILLGLMEECRNIYGIMEFAEELLDVLVHVETVIQEQRADCLPSNPSSHLAYVLAAYLSHNYYYFIHCENAPEIVNGLYRVVESQLKSPEACLTGWGRSIAVFVLHAKKQLIEADSTHKKMLGSWEVLKRVLPPWKPSAAVSNAKFNARLFPTFLSESKRLFKFTEYRQYVALIDGPDARYSFVISALITAVQCGNDYDRLVELANICGHVSAQVPISTEWCCAIQALCCSCVSGNHGFADLLLSINVEDSRCHWNIATFYMLLAARNCFSMNALFHQLLHTALSSLLKSDSAKADVDADPGVCLALLVLADMVCQNDEPVVLSDAYKGEGGSHKHVSGQADRWILSIGHLYDVGDAIFELLCTICVLADYTRNKLRDQIDDRGDAGFRLENISHLSRAVLMAMCEQDWVTLRVYRFCEETNMDVFNSHRLKKNCLGQQLLRMALRRKCERSIVQELTVCNGNSKKSLIDKLFSVLNIWNMRATYFDLKLMIKEISPEGSSNKHAQQGAIAADALIGEIGKCCRDLFTSSHKNERKIPEMAVGKAFRLKHISNYWLMSPLIHACPKPVNLPSSFPAVTVQAKFLREAAAMLDTGGDNNRERIHQSAWLLSQEPFLNLILTCLKGEDQQRDGLVGSLLKQLLELAMKAKENPVLPYLRKFSLEREGLLLRLSLLGGMFDSVCHQSYCDAGAVLLFQLMLYGVISQERDRFLFESCFDMLSTLLVWSITDPMNAVPVNSQDPDTKYRFASYIGIVKKLRKELNERVLVPELRSLLQFLPISKPCTEIISCEPYGTIPMSPQKLSKGQMGSSPIKTNKQGLQFGEKVKIFSYDMVQNYSSEAAVKRSWNWAMFQAVKLDRSPIPLQKQIHRLIPHTHYNEFVRPTICGMDRPPNLDIYLSPPTMDLSETPVNVHHVSSASSVPTSTSAVTSSVAVSTGSIAMGTSGVMDMQATSTSNISTPQSRTLTFQPGGGQMQIPQNPGVDGMVFPGQGGIMSSVLEMNRNTSSSSPRGSRGGRRKATGTRGQGTQRKKAQRGAAAVAAQVDPVLTQSTSTAMSGQTMMSVGAGTSTGPYNWTGQPQPQTQMQPFAPNQQGGGMMVQPEDSKMKIHSMILKRQAQAASVTSAQGYQQINSSSGGQYAQMVVKMESGNMSMETQQSFQDQQAAQFSNQQRQYGMQQSTANVFESRQMMMGQQQQQVPYNQQQYPPF</sequence>
<comment type="caution">
    <text evidence="2">The sequence shown here is derived from an EMBL/GenBank/DDBJ whole genome shotgun (WGS) entry which is preliminary data.</text>
</comment>
<name>A0ABD6EJ49_9BILA</name>
<evidence type="ECO:0000256" key="1">
    <source>
        <dbReference type="SAM" id="MobiDB-lite"/>
    </source>
</evidence>
<accession>A0ABD6EJ49</accession>
<dbReference type="Proteomes" id="UP001608902">
    <property type="component" value="Unassembled WGS sequence"/>
</dbReference>
<reference evidence="2 3" key="1">
    <citation type="submission" date="2024-08" db="EMBL/GenBank/DDBJ databases">
        <title>Gnathostoma spinigerum genome.</title>
        <authorList>
            <person name="Gonzalez-Bertolin B."/>
            <person name="Monzon S."/>
            <person name="Zaballos A."/>
            <person name="Jimenez P."/>
            <person name="Dekumyoy P."/>
            <person name="Varona S."/>
            <person name="Cuesta I."/>
            <person name="Sumanam S."/>
            <person name="Adisakwattana P."/>
            <person name="Gasser R.B."/>
            <person name="Hernandez-Gonzalez A."/>
            <person name="Young N.D."/>
            <person name="Perteguer M.J."/>
        </authorList>
    </citation>
    <scope>NUCLEOTIDE SEQUENCE [LARGE SCALE GENOMIC DNA]</scope>
    <source>
        <strain evidence="2">AL3</strain>
        <tissue evidence="2">Liver</tissue>
    </source>
</reference>
<evidence type="ECO:0008006" key="4">
    <source>
        <dbReference type="Google" id="ProtNLM"/>
    </source>
</evidence>